<dbReference type="EMBL" id="JAJAQC010000009">
    <property type="protein sequence ID" value="MDA0564169.1"/>
    <property type="molecule type" value="Genomic_DNA"/>
</dbReference>
<dbReference type="InterPro" id="IPR041698">
    <property type="entry name" value="Methyltransf_25"/>
</dbReference>
<name>A0A9X3NI09_9ACTN</name>
<organism evidence="2 3">
    <name type="scientific">Streptomonospora mangrovi</name>
    <dbReference type="NCBI Taxonomy" id="2883123"/>
    <lineage>
        <taxon>Bacteria</taxon>
        <taxon>Bacillati</taxon>
        <taxon>Actinomycetota</taxon>
        <taxon>Actinomycetes</taxon>
        <taxon>Streptosporangiales</taxon>
        <taxon>Nocardiopsidaceae</taxon>
        <taxon>Streptomonospora</taxon>
    </lineage>
</organism>
<protein>
    <submittedName>
        <fullName evidence="2">Class I SAM-dependent methyltransferase</fullName>
    </submittedName>
</protein>
<dbReference type="Pfam" id="PF13649">
    <property type="entry name" value="Methyltransf_25"/>
    <property type="match status" value="1"/>
</dbReference>
<gene>
    <name evidence="2" type="ORF">LG943_07490</name>
</gene>
<sequence length="252" mass="26754">MALTGSWSDPRVASAYASYDRALGWALGFPFVFRALGLNGVADDAPVVDVGCGHGAVARRTAELFGCPVVAADPSPAMLEIARRDYAHPRVEYRLMADQRLDLPGSVARAAYSAFVFVNLPTRAALVELAGEAARVLRPGARFCVLDVNPANAGARAGRGRFGDPGRSYSEGEPLTSVLHTPDGTTLELANYHWPAHVYTEVLGEAGFTDIRAETPTLADARGVAHSEPLDSKNWPLGPDTAPFIVVSGTRP</sequence>
<comment type="caution">
    <text evidence="2">The sequence shown here is derived from an EMBL/GenBank/DDBJ whole genome shotgun (WGS) entry which is preliminary data.</text>
</comment>
<reference evidence="2" key="1">
    <citation type="submission" date="2021-10" db="EMBL/GenBank/DDBJ databases">
        <title>Streptomonospora sp. nov., isolated from mangrove soil.</title>
        <authorList>
            <person name="Chen X."/>
            <person name="Ge X."/>
            <person name="Liu W."/>
        </authorList>
    </citation>
    <scope>NUCLEOTIDE SEQUENCE</scope>
    <source>
        <strain evidence="2">S1-112</strain>
    </source>
</reference>
<keyword evidence="2" id="KW-0808">Transferase</keyword>
<dbReference type="Gene3D" id="3.40.50.150">
    <property type="entry name" value="Vaccinia Virus protein VP39"/>
    <property type="match status" value="1"/>
</dbReference>
<evidence type="ECO:0000313" key="3">
    <source>
        <dbReference type="Proteomes" id="UP001140076"/>
    </source>
</evidence>
<dbReference type="GO" id="GO:0008168">
    <property type="term" value="F:methyltransferase activity"/>
    <property type="evidence" value="ECO:0007669"/>
    <property type="project" value="UniProtKB-KW"/>
</dbReference>
<accession>A0A9X3NI09</accession>
<dbReference type="Proteomes" id="UP001140076">
    <property type="component" value="Unassembled WGS sequence"/>
</dbReference>
<dbReference type="CDD" id="cd02440">
    <property type="entry name" value="AdoMet_MTases"/>
    <property type="match status" value="1"/>
</dbReference>
<dbReference type="InterPro" id="IPR029063">
    <property type="entry name" value="SAM-dependent_MTases_sf"/>
</dbReference>
<keyword evidence="2" id="KW-0489">Methyltransferase</keyword>
<dbReference type="RefSeq" id="WP_270071457.1">
    <property type="nucleotide sequence ID" value="NZ_JAJAQC010000009.1"/>
</dbReference>
<dbReference type="SUPFAM" id="SSF53335">
    <property type="entry name" value="S-adenosyl-L-methionine-dependent methyltransferases"/>
    <property type="match status" value="1"/>
</dbReference>
<dbReference type="AlphaFoldDB" id="A0A9X3NI09"/>
<proteinExistence type="predicted"/>
<dbReference type="PANTHER" id="PTHR43591">
    <property type="entry name" value="METHYLTRANSFERASE"/>
    <property type="match status" value="1"/>
</dbReference>
<evidence type="ECO:0000313" key="2">
    <source>
        <dbReference type="EMBL" id="MDA0564169.1"/>
    </source>
</evidence>
<dbReference type="GO" id="GO:0032259">
    <property type="term" value="P:methylation"/>
    <property type="evidence" value="ECO:0007669"/>
    <property type="project" value="UniProtKB-KW"/>
</dbReference>
<dbReference type="PANTHER" id="PTHR43591:SF109">
    <property type="entry name" value="METHYLTRANSFERASE TYPE 11 DOMAIN-CONTAINING PROTEIN"/>
    <property type="match status" value="1"/>
</dbReference>
<keyword evidence="3" id="KW-1185">Reference proteome</keyword>
<evidence type="ECO:0000259" key="1">
    <source>
        <dbReference type="Pfam" id="PF13649"/>
    </source>
</evidence>
<feature type="domain" description="Methyltransferase" evidence="1">
    <location>
        <begin position="47"/>
        <end position="140"/>
    </location>
</feature>